<accession>A0ABY7F9D1</accession>
<dbReference type="EMBL" id="CP111021">
    <property type="protein sequence ID" value="WAR17769.1"/>
    <property type="molecule type" value="Genomic_DNA"/>
</dbReference>
<protein>
    <submittedName>
        <fullName evidence="1">Uncharacterized protein</fullName>
    </submittedName>
</protein>
<dbReference type="Proteomes" id="UP001164746">
    <property type="component" value="Chromosome 13"/>
</dbReference>
<gene>
    <name evidence="1" type="ORF">MAR_032363</name>
    <name evidence="2" type="ORF">MAR_038269</name>
</gene>
<dbReference type="EMBL" id="CP111024">
    <property type="protein sequence ID" value="WAR24600.1"/>
    <property type="molecule type" value="Genomic_DNA"/>
</dbReference>
<evidence type="ECO:0000313" key="2">
    <source>
        <dbReference type="EMBL" id="WAR24600.1"/>
    </source>
</evidence>
<reference evidence="1" key="1">
    <citation type="submission" date="2022-11" db="EMBL/GenBank/DDBJ databases">
        <title>Centuries of genome instability and evolution in soft-shell clam transmissible cancer (bioRxiv).</title>
        <authorList>
            <person name="Hart S.F.M."/>
            <person name="Yonemitsu M.A."/>
            <person name="Giersch R.M."/>
            <person name="Beal B.F."/>
            <person name="Arriagada G."/>
            <person name="Davis B.W."/>
            <person name="Ostrander E.A."/>
            <person name="Goff S.P."/>
            <person name="Metzger M.J."/>
        </authorList>
    </citation>
    <scope>NUCLEOTIDE SEQUENCE</scope>
    <source>
        <strain evidence="1">MELC-2E11</strain>
        <tissue evidence="1">Siphon/mantle</tissue>
    </source>
</reference>
<name>A0ABY7F9D1_MYAAR</name>
<evidence type="ECO:0000313" key="1">
    <source>
        <dbReference type="EMBL" id="WAR17769.1"/>
    </source>
</evidence>
<sequence>MQFNALHVIGGKIRHTIWPLKAVKWRAWNAETLEEAADTVRGGYNIPQLVNNPAKPPPRDSVREYVDNKEVAIEITGPQRQPIPSSDMPEQIDIQELEAKRSWYLFEEIAPLCNNSSACDTPTVPKPSSGATHKQKEKVILMFEYGSATLGKKWRRILTGNNKFISLEFVSPLEPRYAFFSGRTEAFKFKNPLGHPEIIWKVPKTFPSMKD</sequence>
<proteinExistence type="predicted"/>
<organism evidence="1 3">
    <name type="scientific">Mya arenaria</name>
    <name type="common">Soft-shell clam</name>
    <dbReference type="NCBI Taxonomy" id="6604"/>
    <lineage>
        <taxon>Eukaryota</taxon>
        <taxon>Metazoa</taxon>
        <taxon>Spiralia</taxon>
        <taxon>Lophotrochozoa</taxon>
        <taxon>Mollusca</taxon>
        <taxon>Bivalvia</taxon>
        <taxon>Autobranchia</taxon>
        <taxon>Heteroconchia</taxon>
        <taxon>Euheterodonta</taxon>
        <taxon>Imparidentia</taxon>
        <taxon>Neoheterodontei</taxon>
        <taxon>Myida</taxon>
        <taxon>Myoidea</taxon>
        <taxon>Myidae</taxon>
        <taxon>Mya</taxon>
    </lineage>
</organism>
<dbReference type="Proteomes" id="UP001164746">
    <property type="component" value="Chromosome 10"/>
</dbReference>
<keyword evidence="3" id="KW-1185">Reference proteome</keyword>
<evidence type="ECO:0000313" key="3">
    <source>
        <dbReference type="Proteomes" id="UP001164746"/>
    </source>
</evidence>